<dbReference type="GO" id="GO:0005737">
    <property type="term" value="C:cytoplasm"/>
    <property type="evidence" value="ECO:0007669"/>
    <property type="project" value="TreeGrafter"/>
</dbReference>
<evidence type="ECO:0000256" key="1">
    <source>
        <dbReference type="ARBA" id="ARBA00022614"/>
    </source>
</evidence>
<proteinExistence type="predicted"/>
<dbReference type="OrthoDB" id="428734at2759"/>
<reference evidence="3 4" key="1">
    <citation type="journal article" date="2013" name="BMC Genomics">
        <title>Genome sequencing and comparative genomics of honey bee microsporidia, Nosema apis reveal novel insights into host-parasite interactions.</title>
        <authorList>
            <person name="Chen Yp."/>
            <person name="Pettis J.S."/>
            <person name="Zhao Y."/>
            <person name="Liu X."/>
            <person name="Tallon L.J."/>
            <person name="Sadzewicz L.D."/>
            <person name="Li R."/>
            <person name="Zheng H."/>
            <person name="Huang S."/>
            <person name="Zhang X."/>
            <person name="Hamilton M.C."/>
            <person name="Pernal S.F."/>
            <person name="Melathopoulos A.P."/>
            <person name="Yan X."/>
            <person name="Evans J.D."/>
        </authorList>
    </citation>
    <scope>NUCLEOTIDE SEQUENCE [LARGE SCALE GENOMIC DNA]</scope>
    <source>
        <strain evidence="3 4">BRL 01</strain>
    </source>
</reference>
<evidence type="ECO:0000256" key="2">
    <source>
        <dbReference type="ARBA" id="ARBA00022737"/>
    </source>
</evidence>
<keyword evidence="2" id="KW-0677">Repeat</keyword>
<accession>T0LC32</accession>
<dbReference type="InterPro" id="IPR001611">
    <property type="entry name" value="Leu-rich_rpt"/>
</dbReference>
<dbReference type="AlphaFoldDB" id="T0LC32"/>
<dbReference type="EMBL" id="KE647070">
    <property type="protein sequence ID" value="EQB61893.1"/>
    <property type="molecule type" value="Genomic_DNA"/>
</dbReference>
<dbReference type="Proteomes" id="UP000053780">
    <property type="component" value="Unassembled WGS sequence"/>
</dbReference>
<protein>
    <submittedName>
        <fullName evidence="3">Leucine-rich repeat containing protein</fullName>
    </submittedName>
</protein>
<evidence type="ECO:0000313" key="3">
    <source>
        <dbReference type="EMBL" id="EQB61893.1"/>
    </source>
</evidence>
<dbReference type="InterPro" id="IPR003591">
    <property type="entry name" value="Leu-rich_rpt_typical-subtyp"/>
</dbReference>
<sequence>MYSNNISKLPENIGNLKNLKFLRCRNLNAIEEISLSNNKIKNLPNSINNLKNLIRLHLNNNKLTEFTDDCEGLIKLTNLHLSNNLLTNFSRVCKIKSLEILNLSTNNIILFLPKELLRCTKLKKLILYNNQIQRIPIELLGILSNLDCLDLKQNSLEIYGTSTELGLNELVKELGFKLSVDDIEINKVYQFLDSKPISFNFENLRKCRITSLTEHIISEQELLNKINN</sequence>
<keyword evidence="4" id="KW-1185">Reference proteome</keyword>
<dbReference type="PANTHER" id="PTHR48051:SF36">
    <property type="entry name" value="CASPASE FAMILY P20 DOMAIN-CONTAINING PROTEIN"/>
    <property type="match status" value="1"/>
</dbReference>
<dbReference type="Gene3D" id="3.80.10.10">
    <property type="entry name" value="Ribonuclease Inhibitor"/>
    <property type="match status" value="1"/>
</dbReference>
<dbReference type="InterPro" id="IPR032675">
    <property type="entry name" value="LRR_dom_sf"/>
</dbReference>
<dbReference type="PROSITE" id="PS51450">
    <property type="entry name" value="LRR"/>
    <property type="match status" value="1"/>
</dbReference>
<organism evidence="3 4">
    <name type="scientific">Vairimorpha apis BRL 01</name>
    <dbReference type="NCBI Taxonomy" id="1037528"/>
    <lineage>
        <taxon>Eukaryota</taxon>
        <taxon>Fungi</taxon>
        <taxon>Fungi incertae sedis</taxon>
        <taxon>Microsporidia</taxon>
        <taxon>Nosematidae</taxon>
        <taxon>Vairimorpha</taxon>
    </lineage>
</organism>
<dbReference type="Pfam" id="PF00560">
    <property type="entry name" value="LRR_1"/>
    <property type="match status" value="1"/>
</dbReference>
<dbReference type="InterPro" id="IPR050216">
    <property type="entry name" value="LRR_domain-containing"/>
</dbReference>
<dbReference type="VEuPathDB" id="MicrosporidiaDB:NAPIS_ORF00533"/>
<gene>
    <name evidence="3" type="ORF">NAPIS_ORF00533</name>
</gene>
<feature type="non-terminal residue" evidence="3">
    <location>
        <position position="228"/>
    </location>
</feature>
<dbReference type="SUPFAM" id="SSF52058">
    <property type="entry name" value="L domain-like"/>
    <property type="match status" value="1"/>
</dbReference>
<name>T0LC32_9MICR</name>
<dbReference type="SMART" id="SM00369">
    <property type="entry name" value="LRR_TYP"/>
    <property type="match status" value="6"/>
</dbReference>
<dbReference type="HOGENOM" id="CLU_1217274_0_0_1"/>
<keyword evidence="1" id="KW-0433">Leucine-rich repeat</keyword>
<evidence type="ECO:0000313" key="4">
    <source>
        <dbReference type="Proteomes" id="UP000053780"/>
    </source>
</evidence>
<dbReference type="PANTHER" id="PTHR48051">
    <property type="match status" value="1"/>
</dbReference>